<dbReference type="EMBL" id="MCGR01000001">
    <property type="protein sequence ID" value="ORY92818.1"/>
    <property type="molecule type" value="Genomic_DNA"/>
</dbReference>
<gene>
    <name evidence="14" type="ORF">BCR35DRAFT_273958</name>
</gene>
<evidence type="ECO:0000313" key="14">
    <source>
        <dbReference type="EMBL" id="ORY92818.1"/>
    </source>
</evidence>
<reference evidence="14 15" key="1">
    <citation type="submission" date="2016-07" db="EMBL/GenBank/DDBJ databases">
        <title>Pervasive Adenine N6-methylation of Active Genes in Fungi.</title>
        <authorList>
            <consortium name="DOE Joint Genome Institute"/>
            <person name="Mondo S.J."/>
            <person name="Dannebaum R.O."/>
            <person name="Kuo R.C."/>
            <person name="Labutti K."/>
            <person name="Haridas S."/>
            <person name="Kuo A."/>
            <person name="Salamov A."/>
            <person name="Ahrendt S.R."/>
            <person name="Lipzen A."/>
            <person name="Sullivan W."/>
            <person name="Andreopoulos W.B."/>
            <person name="Clum A."/>
            <person name="Lindquist E."/>
            <person name="Daum C."/>
            <person name="Ramamoorthy G.K."/>
            <person name="Gryganskyi A."/>
            <person name="Culley D."/>
            <person name="Magnuson J.K."/>
            <person name="James T.Y."/>
            <person name="O'Malley M.A."/>
            <person name="Stajich J.E."/>
            <person name="Spatafora J.W."/>
            <person name="Visel A."/>
            <person name="Grigoriev I.V."/>
        </authorList>
    </citation>
    <scope>NUCLEOTIDE SEQUENCE [LARGE SCALE GENOMIC DNA]</scope>
    <source>
        <strain evidence="14 15">62-1032</strain>
    </source>
</reference>
<dbReference type="OrthoDB" id="271604at2759"/>
<accession>A0A1Y2G8D7</accession>
<feature type="transmembrane region" description="Helical" evidence="12">
    <location>
        <begin position="136"/>
        <end position="158"/>
    </location>
</feature>
<feature type="compositionally biased region" description="Low complexity" evidence="11">
    <location>
        <begin position="46"/>
        <end position="63"/>
    </location>
</feature>
<comment type="similarity">
    <text evidence="2">Belongs to the peptidase U48 family.</text>
</comment>
<feature type="transmembrane region" description="Helical" evidence="12">
    <location>
        <begin position="305"/>
        <end position="323"/>
    </location>
</feature>
<feature type="region of interest" description="Disordered" evidence="11">
    <location>
        <begin position="41"/>
        <end position="75"/>
    </location>
</feature>
<protein>
    <recommendedName>
        <fullName evidence="10">intramembrane prenyl-peptidase Rce1</fullName>
        <ecNumber evidence="10">3.4.26.1</ecNumber>
    </recommendedName>
</protein>
<evidence type="ECO:0000256" key="6">
    <source>
        <dbReference type="ARBA" id="ARBA00022824"/>
    </source>
</evidence>
<dbReference type="InterPro" id="IPR039731">
    <property type="entry name" value="Rce1"/>
</dbReference>
<dbReference type="STRING" id="106004.A0A1Y2G8D7"/>
<dbReference type="InParanoid" id="A0A1Y2G8D7"/>
<dbReference type="AlphaFoldDB" id="A0A1Y2G8D7"/>
<comment type="catalytic activity">
    <reaction evidence="9">
        <text>Hydrolyzes the peptide bond -P2-(S-farnesyl or geranylgeranyl)C-P1'-P2'-P3'-COOH where P1' and P2' are amino acids with aliphatic sidechains and P3' is any C-terminal residue.</text>
        <dbReference type="EC" id="3.4.26.1"/>
    </reaction>
</comment>
<evidence type="ECO:0000313" key="15">
    <source>
        <dbReference type="Proteomes" id="UP000193467"/>
    </source>
</evidence>
<organism evidence="14 15">
    <name type="scientific">Leucosporidium creatinivorum</name>
    <dbReference type="NCBI Taxonomy" id="106004"/>
    <lineage>
        <taxon>Eukaryota</taxon>
        <taxon>Fungi</taxon>
        <taxon>Dikarya</taxon>
        <taxon>Basidiomycota</taxon>
        <taxon>Pucciniomycotina</taxon>
        <taxon>Microbotryomycetes</taxon>
        <taxon>Leucosporidiales</taxon>
        <taxon>Leucosporidium</taxon>
    </lineage>
</organism>
<feature type="domain" description="CAAX prenyl protease 2/Lysostaphin resistance protein A-like" evidence="13">
    <location>
        <begin position="180"/>
        <end position="288"/>
    </location>
</feature>
<dbReference type="PANTHER" id="PTHR13046:SF0">
    <property type="entry name" value="CAAX PRENYL PROTEASE 2"/>
    <property type="match status" value="1"/>
</dbReference>
<evidence type="ECO:0000256" key="11">
    <source>
        <dbReference type="SAM" id="MobiDB-lite"/>
    </source>
</evidence>
<evidence type="ECO:0000256" key="2">
    <source>
        <dbReference type="ARBA" id="ARBA00006897"/>
    </source>
</evidence>
<dbReference type="GO" id="GO:0004222">
    <property type="term" value="F:metalloendopeptidase activity"/>
    <property type="evidence" value="ECO:0007669"/>
    <property type="project" value="InterPro"/>
</dbReference>
<dbReference type="Pfam" id="PF02517">
    <property type="entry name" value="Rce1-like"/>
    <property type="match status" value="1"/>
</dbReference>
<keyword evidence="15" id="KW-1185">Reference proteome</keyword>
<dbReference type="InterPro" id="IPR003675">
    <property type="entry name" value="Rce1/LyrA-like_dom"/>
</dbReference>
<feature type="transmembrane region" description="Helical" evidence="12">
    <location>
        <begin position="248"/>
        <end position="267"/>
    </location>
</feature>
<evidence type="ECO:0000256" key="10">
    <source>
        <dbReference type="ARBA" id="ARBA00049729"/>
    </source>
</evidence>
<evidence type="ECO:0000256" key="1">
    <source>
        <dbReference type="ARBA" id="ARBA00004477"/>
    </source>
</evidence>
<dbReference type="Proteomes" id="UP000193467">
    <property type="component" value="Unassembled WGS sequence"/>
</dbReference>
<name>A0A1Y2G8D7_9BASI</name>
<keyword evidence="4 12" id="KW-0812">Transmembrane</keyword>
<proteinExistence type="inferred from homology"/>
<evidence type="ECO:0000256" key="5">
    <source>
        <dbReference type="ARBA" id="ARBA00022801"/>
    </source>
</evidence>
<dbReference type="GO" id="GO:0071586">
    <property type="term" value="P:CAAX-box protein processing"/>
    <property type="evidence" value="ECO:0007669"/>
    <property type="project" value="InterPro"/>
</dbReference>
<comment type="subcellular location">
    <subcellularLocation>
        <location evidence="1">Endoplasmic reticulum membrane</location>
        <topology evidence="1">Multi-pass membrane protein</topology>
    </subcellularLocation>
</comment>
<keyword evidence="3" id="KW-0645">Protease</keyword>
<feature type="transmembrane region" description="Helical" evidence="12">
    <location>
        <begin position="279"/>
        <end position="298"/>
    </location>
</feature>
<comment type="caution">
    <text evidence="14">The sequence shown here is derived from an EMBL/GenBank/DDBJ whole genome shotgun (WGS) entry which is preliminary data.</text>
</comment>
<keyword evidence="7 12" id="KW-1133">Transmembrane helix</keyword>
<dbReference type="FunCoup" id="A0A1Y2G8D7">
    <property type="interactions" value="314"/>
</dbReference>
<dbReference type="PANTHER" id="PTHR13046">
    <property type="entry name" value="PROTEASE U48 CAAX PRENYL PROTEASE RCE1"/>
    <property type="match status" value="1"/>
</dbReference>
<evidence type="ECO:0000256" key="12">
    <source>
        <dbReference type="SAM" id="Phobius"/>
    </source>
</evidence>
<evidence type="ECO:0000259" key="13">
    <source>
        <dbReference type="Pfam" id="PF02517"/>
    </source>
</evidence>
<evidence type="ECO:0000256" key="3">
    <source>
        <dbReference type="ARBA" id="ARBA00022670"/>
    </source>
</evidence>
<evidence type="ECO:0000256" key="8">
    <source>
        <dbReference type="ARBA" id="ARBA00023136"/>
    </source>
</evidence>
<sequence>MAPPILLSPTSTLLISSAFTTSYVASVYLLPHTRIQLSPPQPSVPPVDLAAGAAPSPTADATAIPPPPPDRHRDRNHPAVIRARLCAVSLSSLTSALSIPYIIRYFSTSSSPPPLPPLHRLLGFALPSTLKQLGTLIALPLGLTASLFAGSLYITWLCGGMPGQRHWSWRGAKAEYGGWEGVRNLVVGPLTEEIVFRSCIVAVSALAGLSKKQIVFLSPLYFGIAHVHHAYETYVAGGRTKQALTRGVLQTTFQFTYTTLFGWYATFLYLRTGSLLPPFLAHSYCNLMGLPPLHWALLEFPERKLSLWGTYLAGIATFIYGFWRWTEPALYGGSAWWW</sequence>
<evidence type="ECO:0000256" key="9">
    <source>
        <dbReference type="ARBA" id="ARBA00047280"/>
    </source>
</evidence>
<keyword evidence="6" id="KW-0256">Endoplasmic reticulum</keyword>
<dbReference type="EC" id="3.4.26.1" evidence="10"/>
<evidence type="ECO:0000256" key="4">
    <source>
        <dbReference type="ARBA" id="ARBA00022692"/>
    </source>
</evidence>
<feature type="transmembrane region" description="Helical" evidence="12">
    <location>
        <begin position="81"/>
        <end position="103"/>
    </location>
</feature>
<dbReference type="GO" id="GO:0005789">
    <property type="term" value="C:endoplasmic reticulum membrane"/>
    <property type="evidence" value="ECO:0007669"/>
    <property type="project" value="UniProtKB-SubCell"/>
</dbReference>
<keyword evidence="8 12" id="KW-0472">Membrane</keyword>
<evidence type="ECO:0000256" key="7">
    <source>
        <dbReference type="ARBA" id="ARBA00022989"/>
    </source>
</evidence>
<keyword evidence="5" id="KW-0378">Hydrolase</keyword>
<feature type="transmembrane region" description="Helical" evidence="12">
    <location>
        <begin position="12"/>
        <end position="30"/>
    </location>
</feature>